<comment type="caution">
    <text evidence="1">The sequence shown here is derived from an EMBL/GenBank/DDBJ whole genome shotgun (WGS) entry which is preliminary data.</text>
</comment>
<name>A0ACB8RHN2_9AGAM</name>
<sequence>MSLGTLYTSSEAEGKRVQAVAAFAGQTIDVKAAGADIVKTPLLETTDGFSVFGDHAIGRYIASLAPNTTLLGSDAKQAALVDQWVSLADASLAANHAHISDLLSGALTPYNKPFHLTAADRFKQGLATVEKHLSAHTFLVGERISLADIATAATLQPAFGLHADAEVRAAFPAVVRHYETIVNQPALKPVFGETKYVEKAVQFTPPKKEKKEEVPKAPKVEKPKAEKKPKKEELDDEEDDKPIEEPKARNPLEDLPKSTFNLEDWKRAYSNKETRGADGALEWLYQHFDKEGFSLWRVDFKYNSELTQTFMSSNQIGGFFNRLEGSRKYLFGSVGVLGATNDSIITGALIGRGQDITKVVDVAPDYESYSYEKIDLENEEQKKFFEAALAWDLEIDGKKWVDGKAFK</sequence>
<keyword evidence="1" id="KW-0648">Protein biosynthesis</keyword>
<reference evidence="1" key="2">
    <citation type="journal article" date="2022" name="New Phytol.">
        <title>Evolutionary transition to the ectomycorrhizal habit in the genomes of a hyperdiverse lineage of mushroom-forming fungi.</title>
        <authorList>
            <person name="Looney B."/>
            <person name="Miyauchi S."/>
            <person name="Morin E."/>
            <person name="Drula E."/>
            <person name="Courty P.E."/>
            <person name="Kohler A."/>
            <person name="Kuo A."/>
            <person name="LaButti K."/>
            <person name="Pangilinan J."/>
            <person name="Lipzen A."/>
            <person name="Riley R."/>
            <person name="Andreopoulos W."/>
            <person name="He G."/>
            <person name="Johnson J."/>
            <person name="Nolan M."/>
            <person name="Tritt A."/>
            <person name="Barry K.W."/>
            <person name="Grigoriev I.V."/>
            <person name="Nagy L.G."/>
            <person name="Hibbett D."/>
            <person name="Henrissat B."/>
            <person name="Matheny P.B."/>
            <person name="Labbe J."/>
            <person name="Martin F.M."/>
        </authorList>
    </citation>
    <scope>NUCLEOTIDE SEQUENCE</scope>
    <source>
        <strain evidence="1">FP105234-sp</strain>
    </source>
</reference>
<accession>A0ACB8RHN2</accession>
<organism evidence="1 2">
    <name type="scientific">Auriscalpium vulgare</name>
    <dbReference type="NCBI Taxonomy" id="40419"/>
    <lineage>
        <taxon>Eukaryota</taxon>
        <taxon>Fungi</taxon>
        <taxon>Dikarya</taxon>
        <taxon>Basidiomycota</taxon>
        <taxon>Agaricomycotina</taxon>
        <taxon>Agaricomycetes</taxon>
        <taxon>Russulales</taxon>
        <taxon>Auriscalpiaceae</taxon>
        <taxon>Auriscalpium</taxon>
    </lineage>
</organism>
<evidence type="ECO:0000313" key="2">
    <source>
        <dbReference type="Proteomes" id="UP000814033"/>
    </source>
</evidence>
<protein>
    <submittedName>
        <fullName evidence="1">Elongation factor 1-gamma</fullName>
    </submittedName>
</protein>
<keyword evidence="2" id="KW-1185">Reference proteome</keyword>
<evidence type="ECO:0000313" key="1">
    <source>
        <dbReference type="EMBL" id="KAI0043422.1"/>
    </source>
</evidence>
<dbReference type="EMBL" id="MU276019">
    <property type="protein sequence ID" value="KAI0043422.1"/>
    <property type="molecule type" value="Genomic_DNA"/>
</dbReference>
<keyword evidence="1" id="KW-0251">Elongation factor</keyword>
<gene>
    <name evidence="1" type="ORF">FA95DRAFT_1524274</name>
</gene>
<reference evidence="1" key="1">
    <citation type="submission" date="2021-02" db="EMBL/GenBank/DDBJ databases">
        <authorList>
            <consortium name="DOE Joint Genome Institute"/>
            <person name="Ahrendt S."/>
            <person name="Looney B.P."/>
            <person name="Miyauchi S."/>
            <person name="Morin E."/>
            <person name="Drula E."/>
            <person name="Courty P.E."/>
            <person name="Chicoki N."/>
            <person name="Fauchery L."/>
            <person name="Kohler A."/>
            <person name="Kuo A."/>
            <person name="Labutti K."/>
            <person name="Pangilinan J."/>
            <person name="Lipzen A."/>
            <person name="Riley R."/>
            <person name="Andreopoulos W."/>
            <person name="He G."/>
            <person name="Johnson J."/>
            <person name="Barry K.W."/>
            <person name="Grigoriev I.V."/>
            <person name="Nagy L."/>
            <person name="Hibbett D."/>
            <person name="Henrissat B."/>
            <person name="Matheny P.B."/>
            <person name="Labbe J."/>
            <person name="Martin F."/>
        </authorList>
    </citation>
    <scope>NUCLEOTIDE SEQUENCE</scope>
    <source>
        <strain evidence="1">FP105234-sp</strain>
    </source>
</reference>
<dbReference type="Proteomes" id="UP000814033">
    <property type="component" value="Unassembled WGS sequence"/>
</dbReference>
<proteinExistence type="predicted"/>